<protein>
    <submittedName>
        <fullName evidence="1">Uncharacterized protein</fullName>
    </submittedName>
</protein>
<gene>
    <name evidence="1" type="ORF">FBZ88_109113</name>
</gene>
<name>A0A560FVP1_9PROT</name>
<organism evidence="1 2">
    <name type="scientific">Nitrospirillum amazonense</name>
    <dbReference type="NCBI Taxonomy" id="28077"/>
    <lineage>
        <taxon>Bacteria</taxon>
        <taxon>Pseudomonadati</taxon>
        <taxon>Pseudomonadota</taxon>
        <taxon>Alphaproteobacteria</taxon>
        <taxon>Rhodospirillales</taxon>
        <taxon>Azospirillaceae</taxon>
        <taxon>Nitrospirillum</taxon>
    </lineage>
</organism>
<dbReference type="RefSeq" id="WP_211102673.1">
    <property type="nucleotide sequence ID" value="NZ_VITO01000009.1"/>
</dbReference>
<keyword evidence="2" id="KW-1185">Reference proteome</keyword>
<evidence type="ECO:0000313" key="1">
    <source>
        <dbReference type="EMBL" id="TWB25716.1"/>
    </source>
</evidence>
<dbReference type="EMBL" id="VITO01000009">
    <property type="protein sequence ID" value="TWB25716.1"/>
    <property type="molecule type" value="Genomic_DNA"/>
</dbReference>
<proteinExistence type="predicted"/>
<evidence type="ECO:0000313" key="2">
    <source>
        <dbReference type="Proteomes" id="UP000316545"/>
    </source>
</evidence>
<dbReference type="Proteomes" id="UP000316545">
    <property type="component" value="Unassembled WGS sequence"/>
</dbReference>
<accession>A0A560FVP1</accession>
<dbReference type="AlphaFoldDB" id="A0A560FVP1"/>
<comment type="caution">
    <text evidence="1">The sequence shown here is derived from an EMBL/GenBank/DDBJ whole genome shotgun (WGS) entry which is preliminary data.</text>
</comment>
<sequence length="291" mass="33849">MSEFNYSDYTHDFMGKVGNIEDFSRDFLAELARIFEDTLHFQYYAHTTVYSKKVGVNAAWDVAAQMSRGPLRQSMPMARFIAPEGWDWKSAQYQAKPFDIQSSDLAKPALIRLIQSYWDQYLKAHNYWIDIWVKSIPEEEVWNGLPEVYEHIIAYQYPKLAKLFKIEPVHVVDYLKMAVLSIDGTLGYGGEYIVINPDYIVLNLNRCEVMQKYMDEGLYPPDRAWRNCTFEQRISAPFFPGCKLEIKLPPPDLKIPQGHPFCVWIYTRGDQTAAGYKPLPPQPQFQFNSAE</sequence>
<reference evidence="1 2" key="1">
    <citation type="submission" date="2019-06" db="EMBL/GenBank/DDBJ databases">
        <title>Genomic Encyclopedia of Type Strains, Phase IV (KMG-V): Genome sequencing to study the core and pangenomes of soil and plant-associated prokaryotes.</title>
        <authorList>
            <person name="Whitman W."/>
        </authorList>
    </citation>
    <scope>NUCLEOTIDE SEQUENCE [LARGE SCALE GENOMIC DNA]</scope>
    <source>
        <strain evidence="1 2">BR 11865</strain>
    </source>
</reference>